<reference evidence="1 2" key="1">
    <citation type="journal article" date="2019" name="Genome Biol. Evol.">
        <title>Insights into the evolution of the New World diploid cottons (Gossypium, subgenus Houzingenia) based on genome sequencing.</title>
        <authorList>
            <person name="Grover C.E."/>
            <person name="Arick M.A. 2nd"/>
            <person name="Thrash A."/>
            <person name="Conover J.L."/>
            <person name="Sanders W.S."/>
            <person name="Peterson D.G."/>
            <person name="Frelichowski J.E."/>
            <person name="Scheffler J.A."/>
            <person name="Scheffler B.E."/>
            <person name="Wendel J.F."/>
        </authorList>
    </citation>
    <scope>NUCLEOTIDE SEQUENCE [LARGE SCALE GENOMIC DNA]</scope>
    <source>
        <strain evidence="1">5</strain>
        <tissue evidence="1">Leaf</tissue>
    </source>
</reference>
<name>A0A7J9BNQ6_GOSGO</name>
<protein>
    <submittedName>
        <fullName evidence="1">Uncharacterized protein</fullName>
    </submittedName>
</protein>
<dbReference type="EMBL" id="JABEZY010000005">
    <property type="protein sequence ID" value="MBA0737802.1"/>
    <property type="molecule type" value="Genomic_DNA"/>
</dbReference>
<evidence type="ECO:0000313" key="1">
    <source>
        <dbReference type="EMBL" id="MBA0737802.1"/>
    </source>
</evidence>
<dbReference type="AlphaFoldDB" id="A0A7J9BNQ6"/>
<evidence type="ECO:0000313" key="2">
    <source>
        <dbReference type="Proteomes" id="UP000593579"/>
    </source>
</evidence>
<dbReference type="Proteomes" id="UP000593579">
    <property type="component" value="Unassembled WGS sequence"/>
</dbReference>
<keyword evidence="2" id="KW-1185">Reference proteome</keyword>
<dbReference type="OrthoDB" id="1884766at2759"/>
<proteinExistence type="predicted"/>
<organism evidence="1 2">
    <name type="scientific">Gossypium gossypioides</name>
    <name type="common">Mexican cotton</name>
    <name type="synonym">Selera gossypioides</name>
    <dbReference type="NCBI Taxonomy" id="34282"/>
    <lineage>
        <taxon>Eukaryota</taxon>
        <taxon>Viridiplantae</taxon>
        <taxon>Streptophyta</taxon>
        <taxon>Embryophyta</taxon>
        <taxon>Tracheophyta</taxon>
        <taxon>Spermatophyta</taxon>
        <taxon>Magnoliopsida</taxon>
        <taxon>eudicotyledons</taxon>
        <taxon>Gunneridae</taxon>
        <taxon>Pentapetalae</taxon>
        <taxon>rosids</taxon>
        <taxon>malvids</taxon>
        <taxon>Malvales</taxon>
        <taxon>Malvaceae</taxon>
        <taxon>Malvoideae</taxon>
        <taxon>Gossypium</taxon>
    </lineage>
</organism>
<accession>A0A7J9BNQ6</accession>
<sequence>MNIHYKLLRVQIMNIHSLCF</sequence>
<comment type="caution">
    <text evidence="1">The sequence shown here is derived from an EMBL/GenBank/DDBJ whole genome shotgun (WGS) entry which is preliminary data.</text>
</comment>
<gene>
    <name evidence="1" type="ORF">Gogos_011244</name>
</gene>